<accession>W7IUD0</accession>
<dbReference type="PANTHER" id="PTHR36439:SF1">
    <property type="entry name" value="DUF1697 DOMAIN-CONTAINING PROTEIN"/>
    <property type="match status" value="1"/>
</dbReference>
<dbReference type="Pfam" id="PF08002">
    <property type="entry name" value="DUF1697"/>
    <property type="match status" value="1"/>
</dbReference>
<dbReference type="SUPFAM" id="SSF160379">
    <property type="entry name" value="SP0830-like"/>
    <property type="match status" value="1"/>
</dbReference>
<comment type="caution">
    <text evidence="1">The sequence shown here is derived from an EMBL/GenBank/DDBJ whole genome shotgun (WGS) entry which is preliminary data.</text>
</comment>
<dbReference type="eggNOG" id="COG3797">
    <property type="taxonomic scope" value="Bacteria"/>
</dbReference>
<evidence type="ECO:0008006" key="3">
    <source>
        <dbReference type="Google" id="ProtNLM"/>
    </source>
</evidence>
<evidence type="ECO:0000313" key="1">
    <source>
        <dbReference type="EMBL" id="EWC59991.1"/>
    </source>
</evidence>
<dbReference type="RefSeq" id="WP_035286200.1">
    <property type="nucleotide sequence ID" value="NZ_AYXG01000179.1"/>
</dbReference>
<gene>
    <name evidence="1" type="ORF">UO65_4700</name>
</gene>
<dbReference type="AlphaFoldDB" id="W7IUD0"/>
<dbReference type="PATRIC" id="fig|909613.9.peg.4702"/>
<dbReference type="InterPro" id="IPR012545">
    <property type="entry name" value="DUF1697"/>
</dbReference>
<dbReference type="PIRSF" id="PIRSF008502">
    <property type="entry name" value="UCP008502"/>
    <property type="match status" value="1"/>
</dbReference>
<dbReference type="Gene3D" id="3.30.70.1280">
    <property type="entry name" value="SP0830-like domains"/>
    <property type="match status" value="1"/>
</dbReference>
<reference evidence="1 2" key="1">
    <citation type="journal article" date="2014" name="Genome Announc.">
        <title>Draft Genome Sequence of the Antitrypanosomally Active Sponge-Associated Bacterium Actinokineospora sp. Strain EG49.</title>
        <authorList>
            <person name="Harjes J."/>
            <person name="Ryu T."/>
            <person name="Abdelmohsen U.R."/>
            <person name="Moitinho-Silva L."/>
            <person name="Horn H."/>
            <person name="Ravasi T."/>
            <person name="Hentschel U."/>
        </authorList>
    </citation>
    <scope>NUCLEOTIDE SEQUENCE [LARGE SCALE GENOMIC DNA]</scope>
    <source>
        <strain evidence="1 2">EG49</strain>
    </source>
</reference>
<proteinExistence type="predicted"/>
<dbReference type="OrthoDB" id="9806494at2"/>
<protein>
    <recommendedName>
        <fullName evidence="3">DUF1697 domain-containing protein</fullName>
    </recommendedName>
</protein>
<dbReference type="PANTHER" id="PTHR36439">
    <property type="entry name" value="BLL4334 PROTEIN"/>
    <property type="match status" value="1"/>
</dbReference>
<evidence type="ECO:0000313" key="2">
    <source>
        <dbReference type="Proteomes" id="UP000019277"/>
    </source>
</evidence>
<dbReference type="EMBL" id="AYXG01000179">
    <property type="protein sequence ID" value="EWC59991.1"/>
    <property type="molecule type" value="Genomic_DNA"/>
</dbReference>
<name>W7IUD0_9PSEU</name>
<keyword evidence="2" id="KW-1185">Reference proteome</keyword>
<sequence>MSGYAALLRGVNVSGHRKIAMADLRDLLTGLGFADVRTLLQSGNATFSADGTDAAALEGLLEATLLERLDLTTRVLVRTGDDLRSVMAAHPFAAKADNGSKMVALFLSANPAPEVAAEHDPRVLDPENIAVGDRVVYQWCPDGISNAPVLGPWLERRWKVAVTGRNWNTVGKLAALL</sequence>
<organism evidence="1 2">
    <name type="scientific">Actinokineospora spheciospongiae</name>
    <dbReference type="NCBI Taxonomy" id="909613"/>
    <lineage>
        <taxon>Bacteria</taxon>
        <taxon>Bacillati</taxon>
        <taxon>Actinomycetota</taxon>
        <taxon>Actinomycetes</taxon>
        <taxon>Pseudonocardiales</taxon>
        <taxon>Pseudonocardiaceae</taxon>
        <taxon>Actinokineospora</taxon>
    </lineage>
</organism>
<dbReference type="Proteomes" id="UP000019277">
    <property type="component" value="Unassembled WGS sequence"/>
</dbReference>